<organism evidence="1 2">
    <name type="scientific">Aegilops tauschii subsp. strangulata</name>
    <name type="common">Goatgrass</name>
    <dbReference type="NCBI Taxonomy" id="200361"/>
    <lineage>
        <taxon>Eukaryota</taxon>
        <taxon>Viridiplantae</taxon>
        <taxon>Streptophyta</taxon>
        <taxon>Embryophyta</taxon>
        <taxon>Tracheophyta</taxon>
        <taxon>Spermatophyta</taxon>
        <taxon>Magnoliopsida</taxon>
        <taxon>Liliopsida</taxon>
        <taxon>Poales</taxon>
        <taxon>Poaceae</taxon>
        <taxon>BOP clade</taxon>
        <taxon>Pooideae</taxon>
        <taxon>Triticodae</taxon>
        <taxon>Triticeae</taxon>
        <taxon>Triticinae</taxon>
        <taxon>Aegilops</taxon>
    </lineage>
</organism>
<accession>A0A453Q5W0</accession>
<keyword evidence="2" id="KW-1185">Reference proteome</keyword>
<evidence type="ECO:0000313" key="1">
    <source>
        <dbReference type="EnsemblPlants" id="AET6Gv20988400.1"/>
    </source>
</evidence>
<protein>
    <submittedName>
        <fullName evidence="1">Uncharacterized protein</fullName>
    </submittedName>
</protein>
<reference evidence="1" key="5">
    <citation type="journal article" date="2021" name="G3 (Bethesda)">
        <title>Aegilops tauschii genome assembly Aet v5.0 features greater sequence contiguity and improved annotation.</title>
        <authorList>
            <person name="Wang L."/>
            <person name="Zhu T."/>
            <person name="Rodriguez J.C."/>
            <person name="Deal K.R."/>
            <person name="Dubcovsky J."/>
            <person name="McGuire P.E."/>
            <person name="Lux T."/>
            <person name="Spannagl M."/>
            <person name="Mayer K.F.X."/>
            <person name="Baldrich P."/>
            <person name="Meyers B.C."/>
            <person name="Huo N."/>
            <person name="Gu Y.Q."/>
            <person name="Zhou H."/>
            <person name="Devos K.M."/>
            <person name="Bennetzen J.L."/>
            <person name="Unver T."/>
            <person name="Budak H."/>
            <person name="Gulick P.J."/>
            <person name="Galiba G."/>
            <person name="Kalapos B."/>
            <person name="Nelson D.R."/>
            <person name="Li P."/>
            <person name="You F.M."/>
            <person name="Luo M.C."/>
            <person name="Dvorak J."/>
        </authorList>
    </citation>
    <scope>NUCLEOTIDE SEQUENCE [LARGE SCALE GENOMIC DNA]</scope>
    <source>
        <strain evidence="1">cv. AL8/78</strain>
    </source>
</reference>
<dbReference type="Proteomes" id="UP000015105">
    <property type="component" value="Chromosome 6D"/>
</dbReference>
<reference evidence="1" key="3">
    <citation type="journal article" date="2017" name="Nature">
        <title>Genome sequence of the progenitor of the wheat D genome Aegilops tauschii.</title>
        <authorList>
            <person name="Luo M.C."/>
            <person name="Gu Y.Q."/>
            <person name="Puiu D."/>
            <person name="Wang H."/>
            <person name="Twardziok S.O."/>
            <person name="Deal K.R."/>
            <person name="Huo N."/>
            <person name="Zhu T."/>
            <person name="Wang L."/>
            <person name="Wang Y."/>
            <person name="McGuire P.E."/>
            <person name="Liu S."/>
            <person name="Long H."/>
            <person name="Ramasamy R.K."/>
            <person name="Rodriguez J.C."/>
            <person name="Van S.L."/>
            <person name="Yuan L."/>
            <person name="Wang Z."/>
            <person name="Xia Z."/>
            <person name="Xiao L."/>
            <person name="Anderson O.D."/>
            <person name="Ouyang S."/>
            <person name="Liang Y."/>
            <person name="Zimin A.V."/>
            <person name="Pertea G."/>
            <person name="Qi P."/>
            <person name="Bennetzen J.L."/>
            <person name="Dai X."/>
            <person name="Dawson M.W."/>
            <person name="Muller H.G."/>
            <person name="Kugler K."/>
            <person name="Rivarola-Duarte L."/>
            <person name="Spannagl M."/>
            <person name="Mayer K.F.X."/>
            <person name="Lu F.H."/>
            <person name="Bevan M.W."/>
            <person name="Leroy P."/>
            <person name="Li P."/>
            <person name="You F.M."/>
            <person name="Sun Q."/>
            <person name="Liu Z."/>
            <person name="Lyons E."/>
            <person name="Wicker T."/>
            <person name="Salzberg S.L."/>
            <person name="Devos K.M."/>
            <person name="Dvorak J."/>
        </authorList>
    </citation>
    <scope>NUCLEOTIDE SEQUENCE [LARGE SCALE GENOMIC DNA]</scope>
    <source>
        <strain evidence="1">cv. AL8/78</strain>
    </source>
</reference>
<name>A0A453Q5W0_AEGTS</name>
<reference evidence="2" key="1">
    <citation type="journal article" date="2014" name="Science">
        <title>Ancient hybridizations among the ancestral genomes of bread wheat.</title>
        <authorList>
            <consortium name="International Wheat Genome Sequencing Consortium,"/>
            <person name="Marcussen T."/>
            <person name="Sandve S.R."/>
            <person name="Heier L."/>
            <person name="Spannagl M."/>
            <person name="Pfeifer M."/>
            <person name="Jakobsen K.S."/>
            <person name="Wulff B.B."/>
            <person name="Steuernagel B."/>
            <person name="Mayer K.F."/>
            <person name="Olsen O.A."/>
        </authorList>
    </citation>
    <scope>NUCLEOTIDE SEQUENCE [LARGE SCALE GENOMIC DNA]</scope>
    <source>
        <strain evidence="2">cv. AL8/78</strain>
    </source>
</reference>
<proteinExistence type="predicted"/>
<dbReference type="EnsemblPlants" id="AET6Gv20988400.1">
    <property type="protein sequence ID" value="AET6Gv20988400.1"/>
    <property type="gene ID" value="AET6Gv20988400"/>
</dbReference>
<sequence length="125" mass="13085">RPHCVQSSTSPSASPHGDTGPIAHACADLGMYVEVSYRDVLLATSSTLMQQICAGPRGAVKHPFVARGAGVVIPGQLLDSLAMDMLSGAPEFDVKLHGPSPRKFVWPCGPRMVGDADALRAECGM</sequence>
<dbReference type="PANTHER" id="PTHR33994:SF25">
    <property type="entry name" value="OS02G0619200 PROTEIN"/>
    <property type="match status" value="1"/>
</dbReference>
<dbReference type="Gramene" id="AET6Gv20988400.1">
    <property type="protein sequence ID" value="AET6Gv20988400.1"/>
    <property type="gene ID" value="AET6Gv20988400"/>
</dbReference>
<dbReference type="AlphaFoldDB" id="A0A453Q5W0"/>
<evidence type="ECO:0000313" key="2">
    <source>
        <dbReference type="Proteomes" id="UP000015105"/>
    </source>
</evidence>
<reference evidence="2" key="2">
    <citation type="journal article" date="2017" name="Nat. Plants">
        <title>The Aegilops tauschii genome reveals multiple impacts of transposons.</title>
        <authorList>
            <person name="Zhao G."/>
            <person name="Zou C."/>
            <person name="Li K."/>
            <person name="Wang K."/>
            <person name="Li T."/>
            <person name="Gao L."/>
            <person name="Zhang X."/>
            <person name="Wang H."/>
            <person name="Yang Z."/>
            <person name="Liu X."/>
            <person name="Jiang W."/>
            <person name="Mao L."/>
            <person name="Kong X."/>
            <person name="Jiao Y."/>
            <person name="Jia J."/>
        </authorList>
    </citation>
    <scope>NUCLEOTIDE SEQUENCE [LARGE SCALE GENOMIC DNA]</scope>
    <source>
        <strain evidence="2">cv. AL8/78</strain>
    </source>
</reference>
<reference evidence="1" key="4">
    <citation type="submission" date="2019-03" db="UniProtKB">
        <authorList>
            <consortium name="EnsemblPlants"/>
        </authorList>
    </citation>
    <scope>IDENTIFICATION</scope>
</reference>
<dbReference type="PANTHER" id="PTHR33994">
    <property type="entry name" value="OS04G0515000 PROTEIN"/>
    <property type="match status" value="1"/>
</dbReference>